<keyword evidence="2" id="KW-1185">Reference proteome</keyword>
<reference evidence="1" key="2">
    <citation type="journal article" date="2020" name="Nat. Commun.">
        <title>Large-scale genome sequencing of mycorrhizal fungi provides insights into the early evolution of symbiotic traits.</title>
        <authorList>
            <person name="Miyauchi S."/>
            <person name="Kiss E."/>
            <person name="Kuo A."/>
            <person name="Drula E."/>
            <person name="Kohler A."/>
            <person name="Sanchez-Garcia M."/>
            <person name="Morin E."/>
            <person name="Andreopoulos B."/>
            <person name="Barry K.W."/>
            <person name="Bonito G."/>
            <person name="Buee M."/>
            <person name="Carver A."/>
            <person name="Chen C."/>
            <person name="Cichocki N."/>
            <person name="Clum A."/>
            <person name="Culley D."/>
            <person name="Crous P.W."/>
            <person name="Fauchery L."/>
            <person name="Girlanda M."/>
            <person name="Hayes R.D."/>
            <person name="Keri Z."/>
            <person name="LaButti K."/>
            <person name="Lipzen A."/>
            <person name="Lombard V."/>
            <person name="Magnuson J."/>
            <person name="Maillard F."/>
            <person name="Murat C."/>
            <person name="Nolan M."/>
            <person name="Ohm R.A."/>
            <person name="Pangilinan J."/>
            <person name="Pereira M.F."/>
            <person name="Perotto S."/>
            <person name="Peter M."/>
            <person name="Pfister S."/>
            <person name="Riley R."/>
            <person name="Sitrit Y."/>
            <person name="Stielow J.B."/>
            <person name="Szollosi G."/>
            <person name="Zifcakova L."/>
            <person name="Stursova M."/>
            <person name="Spatafora J.W."/>
            <person name="Tedersoo L."/>
            <person name="Vaario L.M."/>
            <person name="Yamada A."/>
            <person name="Yan M."/>
            <person name="Wang P."/>
            <person name="Xu J."/>
            <person name="Bruns T."/>
            <person name="Baldrian P."/>
            <person name="Vilgalys R."/>
            <person name="Dunand C."/>
            <person name="Henrissat B."/>
            <person name="Grigoriev I.V."/>
            <person name="Hibbett D."/>
            <person name="Nagy L.G."/>
            <person name="Martin F.M."/>
        </authorList>
    </citation>
    <scope>NUCLEOTIDE SEQUENCE</scope>
    <source>
        <strain evidence="1">BED1</strain>
    </source>
</reference>
<accession>A0AAD4G6W6</accession>
<proteinExistence type="predicted"/>
<dbReference type="AlphaFoldDB" id="A0AAD4G6W6"/>
<dbReference type="EMBL" id="WHUW01000157">
    <property type="protein sequence ID" value="KAF8420347.1"/>
    <property type="molecule type" value="Genomic_DNA"/>
</dbReference>
<name>A0AAD4G6W6_BOLED</name>
<organism evidence="1 2">
    <name type="scientific">Boletus edulis BED1</name>
    <dbReference type="NCBI Taxonomy" id="1328754"/>
    <lineage>
        <taxon>Eukaryota</taxon>
        <taxon>Fungi</taxon>
        <taxon>Dikarya</taxon>
        <taxon>Basidiomycota</taxon>
        <taxon>Agaricomycotina</taxon>
        <taxon>Agaricomycetes</taxon>
        <taxon>Agaricomycetidae</taxon>
        <taxon>Boletales</taxon>
        <taxon>Boletineae</taxon>
        <taxon>Boletaceae</taxon>
        <taxon>Boletoideae</taxon>
        <taxon>Boletus</taxon>
    </lineage>
</organism>
<reference evidence="1" key="1">
    <citation type="submission" date="2019-10" db="EMBL/GenBank/DDBJ databases">
        <authorList>
            <consortium name="DOE Joint Genome Institute"/>
            <person name="Kuo A."/>
            <person name="Miyauchi S."/>
            <person name="Kiss E."/>
            <person name="Drula E."/>
            <person name="Kohler A."/>
            <person name="Sanchez-Garcia M."/>
            <person name="Andreopoulos B."/>
            <person name="Barry K.W."/>
            <person name="Bonito G."/>
            <person name="Buee M."/>
            <person name="Carver A."/>
            <person name="Chen C."/>
            <person name="Cichocki N."/>
            <person name="Clum A."/>
            <person name="Culley D."/>
            <person name="Crous P.W."/>
            <person name="Fauchery L."/>
            <person name="Girlanda M."/>
            <person name="Hayes R."/>
            <person name="Keri Z."/>
            <person name="LaButti K."/>
            <person name="Lipzen A."/>
            <person name="Lombard V."/>
            <person name="Magnuson J."/>
            <person name="Maillard F."/>
            <person name="Morin E."/>
            <person name="Murat C."/>
            <person name="Nolan M."/>
            <person name="Ohm R."/>
            <person name="Pangilinan J."/>
            <person name="Pereira M."/>
            <person name="Perotto S."/>
            <person name="Peter M."/>
            <person name="Riley R."/>
            <person name="Sitrit Y."/>
            <person name="Stielow B."/>
            <person name="Szollosi G."/>
            <person name="Zifcakova L."/>
            <person name="Stursova M."/>
            <person name="Spatafora J.W."/>
            <person name="Tedersoo L."/>
            <person name="Vaario L.-M."/>
            <person name="Yamada A."/>
            <person name="Yan M."/>
            <person name="Wang P."/>
            <person name="Xu J."/>
            <person name="Bruns T."/>
            <person name="Baldrian P."/>
            <person name="Vilgalys R."/>
            <person name="Henrissat B."/>
            <person name="Grigoriev I.V."/>
            <person name="Hibbett D."/>
            <person name="Nagy L.G."/>
            <person name="Martin F.M."/>
        </authorList>
    </citation>
    <scope>NUCLEOTIDE SEQUENCE</scope>
    <source>
        <strain evidence="1">BED1</strain>
    </source>
</reference>
<protein>
    <submittedName>
        <fullName evidence="1">Uncharacterized protein</fullName>
    </submittedName>
</protein>
<sequence>MGLGHSTCTDFVNVAPFSDTSYGQNGVCPGNMPTSQRQQAVQQLYIDTRLSPSQFDDREISTASSSSLRQVLQTPCSQSYPSFQSSVHKFSPQSASMESGMMMPDFEKSPFPVSPLSPYSPAFEEDAPTSSLPMELEVMTQSPMPHILKWKEVIEHYGTNDFIPQTVYTPYTEADKKRYILDVELRETIFFHSDGSSEFGISLDDALKQQLMHMKDKDDRMFVGCGPSVSIRIQWPGYPSWSKQIPTMDFKTPKGPITRAKLAKNIATCLRRFVQSVKNKPMEADSDRRWKVGERQHIRVEDLVLVSLHHVSKGSWQPQLRLRRPISMFPFRRGLPVPIS</sequence>
<gene>
    <name evidence="1" type="ORF">L210DRAFT_3574642</name>
</gene>
<evidence type="ECO:0000313" key="2">
    <source>
        <dbReference type="Proteomes" id="UP001194468"/>
    </source>
</evidence>
<dbReference type="Proteomes" id="UP001194468">
    <property type="component" value="Unassembled WGS sequence"/>
</dbReference>
<evidence type="ECO:0000313" key="1">
    <source>
        <dbReference type="EMBL" id="KAF8420347.1"/>
    </source>
</evidence>
<comment type="caution">
    <text evidence="1">The sequence shown here is derived from an EMBL/GenBank/DDBJ whole genome shotgun (WGS) entry which is preliminary data.</text>
</comment>